<comment type="caution">
    <text evidence="2">The sequence shown here is derived from an EMBL/GenBank/DDBJ whole genome shotgun (WGS) entry which is preliminary data.</text>
</comment>
<organism evidence="2 3">
    <name type="scientific">Nocardioides albertanoniae</name>
    <dbReference type="NCBI Taxonomy" id="1175486"/>
    <lineage>
        <taxon>Bacteria</taxon>
        <taxon>Bacillati</taxon>
        <taxon>Actinomycetota</taxon>
        <taxon>Actinomycetes</taxon>
        <taxon>Propionibacteriales</taxon>
        <taxon>Nocardioidaceae</taxon>
        <taxon>Nocardioides</taxon>
    </lineage>
</organism>
<gene>
    <name evidence="2" type="ORF">FB381_0647</name>
</gene>
<feature type="compositionally biased region" description="Pro residues" evidence="1">
    <location>
        <begin position="307"/>
        <end position="317"/>
    </location>
</feature>
<feature type="region of interest" description="Disordered" evidence="1">
    <location>
        <begin position="40"/>
        <end position="117"/>
    </location>
</feature>
<dbReference type="Proteomes" id="UP000320209">
    <property type="component" value="Unassembled WGS sequence"/>
</dbReference>
<evidence type="ECO:0000256" key="1">
    <source>
        <dbReference type="SAM" id="MobiDB-lite"/>
    </source>
</evidence>
<protein>
    <submittedName>
        <fullName evidence="2">Uncharacterized protein</fullName>
    </submittedName>
</protein>
<evidence type="ECO:0000313" key="2">
    <source>
        <dbReference type="EMBL" id="TQL66781.1"/>
    </source>
</evidence>
<keyword evidence="3" id="KW-1185">Reference proteome</keyword>
<dbReference type="RefSeq" id="WP_170225035.1">
    <property type="nucleotide sequence ID" value="NZ_VFOV01000001.1"/>
</dbReference>
<accession>A0A543A2I3</accession>
<feature type="region of interest" description="Disordered" evidence="1">
    <location>
        <begin position="256"/>
        <end position="342"/>
    </location>
</feature>
<proteinExistence type="predicted"/>
<feature type="compositionally biased region" description="Low complexity" evidence="1">
    <location>
        <begin position="273"/>
        <end position="294"/>
    </location>
</feature>
<reference evidence="2 3" key="1">
    <citation type="submission" date="2019-06" db="EMBL/GenBank/DDBJ databases">
        <title>Sequencing the genomes of 1000 actinobacteria strains.</title>
        <authorList>
            <person name="Klenk H.-P."/>
        </authorList>
    </citation>
    <scope>NUCLEOTIDE SEQUENCE [LARGE SCALE GENOMIC DNA]</scope>
    <source>
        <strain evidence="2 3">DSM 25218</strain>
    </source>
</reference>
<dbReference type="AlphaFoldDB" id="A0A543A2I3"/>
<evidence type="ECO:0000313" key="3">
    <source>
        <dbReference type="Proteomes" id="UP000320209"/>
    </source>
</evidence>
<dbReference type="EMBL" id="VFOV01000001">
    <property type="protein sequence ID" value="TQL66781.1"/>
    <property type="molecule type" value="Genomic_DNA"/>
</dbReference>
<sequence>MTDQNYRPRPLKRPVDGVAPDPLEIAARALEGIQPATESWFTNPNLHAAPGQAPAPRYTPYSPAPRDGQIPGVDGLPQRTPGASRAPQGSPRPDASFFQPARPSHRRPMPAHDQLPQQAFQPNPYAAQQPRLHPARPMMYANPAMPAYAAAQAPTHKPSFIDQGPEAEGRGRGKKAILLPLAAMAIASAAIGAFAQANVGPETDVQAQTQQVKAHSNQIDASPVIEYVGDQEVVGAPGVIVPDGSVPSAEISPAVERATAGGKHSSGNYDAPSSAESYGGSHSSSGTVSAPSGDSGSGGGDQTSDPAPAPAPAPAPEPEPEPEPQPEPKQPTLGENVVAPTLDATTGVVGTLTGINLDLTR</sequence>
<name>A0A543A2I3_9ACTN</name>